<evidence type="ECO:0000256" key="5">
    <source>
        <dbReference type="ARBA" id="ARBA00022840"/>
    </source>
</evidence>
<dbReference type="InterPro" id="IPR030616">
    <property type="entry name" value="Aur-like"/>
</dbReference>
<evidence type="ECO:0000256" key="4">
    <source>
        <dbReference type="ARBA" id="ARBA00022777"/>
    </source>
</evidence>
<dbReference type="PANTHER" id="PTHR24350">
    <property type="entry name" value="SERINE/THREONINE-PROTEIN KINASE IAL-RELATED"/>
    <property type="match status" value="1"/>
</dbReference>
<keyword evidence="5 7" id="KW-0067">ATP-binding</keyword>
<evidence type="ECO:0000256" key="1">
    <source>
        <dbReference type="ARBA" id="ARBA00022527"/>
    </source>
</evidence>
<feature type="non-terminal residue" evidence="10">
    <location>
        <position position="217"/>
    </location>
</feature>
<dbReference type="SUPFAM" id="SSF56112">
    <property type="entry name" value="Protein kinase-like (PK-like)"/>
    <property type="match status" value="1"/>
</dbReference>
<keyword evidence="3 7" id="KW-0547">Nucleotide-binding</keyword>
<feature type="cross-link" description="Glycyl lysine isopeptide (Lys-Gly) (interchain with G-Cter in SUMO2)" evidence="8">
    <location>
        <position position="3"/>
    </location>
</feature>
<dbReference type="SMART" id="SM00220">
    <property type="entry name" value="S_TKc"/>
    <property type="match status" value="1"/>
</dbReference>
<dbReference type="Gene3D" id="1.10.510.10">
    <property type="entry name" value="Transferase(Phosphotransferase) domain 1"/>
    <property type="match status" value="1"/>
</dbReference>
<feature type="active site" description="Proton acceptor" evidence="6">
    <location>
        <position position="1"/>
    </location>
</feature>
<evidence type="ECO:0000313" key="11">
    <source>
        <dbReference type="Proteomes" id="UP000324800"/>
    </source>
</evidence>
<dbReference type="GO" id="GO:0005524">
    <property type="term" value="F:ATP binding"/>
    <property type="evidence" value="ECO:0007669"/>
    <property type="project" value="UniProtKB-KW"/>
</dbReference>
<keyword evidence="1" id="KW-0723">Serine/threonine-protein kinase</keyword>
<evidence type="ECO:0000256" key="2">
    <source>
        <dbReference type="ARBA" id="ARBA00022679"/>
    </source>
</evidence>
<reference evidence="10 11" key="1">
    <citation type="submission" date="2019-03" db="EMBL/GenBank/DDBJ databases">
        <title>Single cell metagenomics reveals metabolic interactions within the superorganism composed of flagellate Streblomastix strix and complex community of Bacteroidetes bacteria on its surface.</title>
        <authorList>
            <person name="Treitli S.C."/>
            <person name="Kolisko M."/>
            <person name="Husnik F."/>
            <person name="Keeling P."/>
            <person name="Hampl V."/>
        </authorList>
    </citation>
    <scope>NUCLEOTIDE SEQUENCE [LARGE SCALE GENOMIC DNA]</scope>
    <source>
        <strain evidence="10">ST1C</strain>
    </source>
</reference>
<evidence type="ECO:0000256" key="8">
    <source>
        <dbReference type="PIRSR" id="PIRSR630616-3"/>
    </source>
</evidence>
<proteinExistence type="predicted"/>
<evidence type="ECO:0000256" key="6">
    <source>
        <dbReference type="PIRSR" id="PIRSR630616-1"/>
    </source>
</evidence>
<dbReference type="InterPro" id="IPR011009">
    <property type="entry name" value="Kinase-like_dom_sf"/>
</dbReference>
<evidence type="ECO:0000313" key="10">
    <source>
        <dbReference type="EMBL" id="KAA6356028.1"/>
    </source>
</evidence>
<dbReference type="AlphaFoldDB" id="A0A5J4TCP0"/>
<evidence type="ECO:0000259" key="9">
    <source>
        <dbReference type="PROSITE" id="PS50011"/>
    </source>
</evidence>
<dbReference type="PROSITE" id="PS50011">
    <property type="entry name" value="PROTEIN_KINASE_DOM"/>
    <property type="match status" value="1"/>
</dbReference>
<keyword evidence="2" id="KW-0808">Transferase</keyword>
<dbReference type="GO" id="GO:0004674">
    <property type="term" value="F:protein serine/threonine kinase activity"/>
    <property type="evidence" value="ECO:0007669"/>
    <property type="project" value="UniProtKB-KW"/>
</dbReference>
<feature type="binding site" evidence="7">
    <location>
        <position position="24"/>
    </location>
    <ligand>
        <name>ATP</name>
        <dbReference type="ChEBI" id="CHEBI:30616"/>
    </ligand>
</feature>
<feature type="domain" description="Protein kinase" evidence="9">
    <location>
        <begin position="1"/>
        <end position="141"/>
    </location>
</feature>
<sequence>DIKGHNILFHSPLGSGLVFVKIADLGLVKIQQNALMSTKMTVAGTFPYMSPEVMLQNSKDVKADAKVDVWAAGILFYQLFTQEFPFDSSTPQSIMMFMMNKKLKRPSSVKDKVAWDLISKMLNFDRNKRLSAEKALNHEFFTGKKSNEGVTAEAVRLAQIVQTAKQNGNEKITAMETDAKFIIPVSDIKPILNVDPEAENEQLKKQINTRGLKSKTN</sequence>
<accession>A0A5J4TCP0</accession>
<dbReference type="EMBL" id="SNRW01033652">
    <property type="protein sequence ID" value="KAA6356028.1"/>
    <property type="molecule type" value="Genomic_DNA"/>
</dbReference>
<evidence type="ECO:0000256" key="3">
    <source>
        <dbReference type="ARBA" id="ARBA00022741"/>
    </source>
</evidence>
<gene>
    <name evidence="10" type="ORF">EZS28_048445</name>
</gene>
<name>A0A5J4TCP0_9EUKA</name>
<organism evidence="10 11">
    <name type="scientific">Streblomastix strix</name>
    <dbReference type="NCBI Taxonomy" id="222440"/>
    <lineage>
        <taxon>Eukaryota</taxon>
        <taxon>Metamonada</taxon>
        <taxon>Preaxostyla</taxon>
        <taxon>Oxymonadida</taxon>
        <taxon>Streblomastigidae</taxon>
        <taxon>Streblomastix</taxon>
    </lineage>
</organism>
<evidence type="ECO:0000256" key="7">
    <source>
        <dbReference type="PIRSR" id="PIRSR630616-2"/>
    </source>
</evidence>
<keyword evidence="4" id="KW-0418">Kinase</keyword>
<dbReference type="InterPro" id="IPR000719">
    <property type="entry name" value="Prot_kinase_dom"/>
</dbReference>
<comment type="caution">
    <text evidence="10">The sequence shown here is derived from an EMBL/GenBank/DDBJ whole genome shotgun (WGS) entry which is preliminary data.</text>
</comment>
<dbReference type="Pfam" id="PF00069">
    <property type="entry name" value="Pkinase"/>
    <property type="match status" value="1"/>
</dbReference>
<protein>
    <recommendedName>
        <fullName evidence="9">Protein kinase domain-containing protein</fullName>
    </recommendedName>
</protein>
<feature type="non-terminal residue" evidence="10">
    <location>
        <position position="1"/>
    </location>
</feature>
<dbReference type="Proteomes" id="UP000324800">
    <property type="component" value="Unassembled WGS sequence"/>
</dbReference>